<dbReference type="InterPro" id="IPR038718">
    <property type="entry name" value="SNF2-like_sf"/>
</dbReference>
<dbReference type="CDD" id="cd18012">
    <property type="entry name" value="DEXQc_arch_SWI2_SNF2"/>
    <property type="match status" value="1"/>
</dbReference>
<dbReference type="InterPro" id="IPR000330">
    <property type="entry name" value="SNF2_N"/>
</dbReference>
<evidence type="ECO:0000313" key="5">
    <source>
        <dbReference type="Proteomes" id="UP000515237"/>
    </source>
</evidence>
<dbReference type="AlphaFoldDB" id="A0A7G7G624"/>
<dbReference type="Gene3D" id="3.40.50.300">
    <property type="entry name" value="P-loop containing nucleotide triphosphate hydrolases"/>
    <property type="match status" value="1"/>
</dbReference>
<dbReference type="GO" id="GO:0004386">
    <property type="term" value="F:helicase activity"/>
    <property type="evidence" value="ECO:0007669"/>
    <property type="project" value="UniProtKB-KW"/>
</dbReference>
<dbReference type="Pfam" id="PF00176">
    <property type="entry name" value="SNF2-rel_dom"/>
    <property type="match status" value="1"/>
</dbReference>
<organism evidence="4 5">
    <name type="scientific">Adhaeribacter swui</name>
    <dbReference type="NCBI Taxonomy" id="2086471"/>
    <lineage>
        <taxon>Bacteria</taxon>
        <taxon>Pseudomonadati</taxon>
        <taxon>Bacteroidota</taxon>
        <taxon>Cytophagia</taxon>
        <taxon>Cytophagales</taxon>
        <taxon>Hymenobacteraceae</taxon>
        <taxon>Adhaeribacter</taxon>
    </lineage>
</organism>
<dbReference type="CDD" id="cd18793">
    <property type="entry name" value="SF2_C_SNF"/>
    <property type="match status" value="1"/>
</dbReference>
<keyword evidence="4" id="KW-0347">Helicase</keyword>
<dbReference type="SMART" id="SM00490">
    <property type="entry name" value="HELICc"/>
    <property type="match status" value="1"/>
</dbReference>
<evidence type="ECO:0000259" key="2">
    <source>
        <dbReference type="PROSITE" id="PS51192"/>
    </source>
</evidence>
<feature type="domain" description="Helicase C-terminal" evidence="3">
    <location>
        <begin position="821"/>
        <end position="977"/>
    </location>
</feature>
<dbReference type="Pfam" id="PF00271">
    <property type="entry name" value="Helicase_C"/>
    <property type="match status" value="1"/>
</dbReference>
<dbReference type="EMBL" id="CP055156">
    <property type="protein sequence ID" value="QNF32608.1"/>
    <property type="molecule type" value="Genomic_DNA"/>
</dbReference>
<dbReference type="GO" id="GO:0005524">
    <property type="term" value="F:ATP binding"/>
    <property type="evidence" value="ECO:0007669"/>
    <property type="project" value="InterPro"/>
</dbReference>
<evidence type="ECO:0000313" key="4">
    <source>
        <dbReference type="EMBL" id="QNF32608.1"/>
    </source>
</evidence>
<dbReference type="SUPFAM" id="SSF52540">
    <property type="entry name" value="P-loop containing nucleoside triphosphate hydrolases"/>
    <property type="match status" value="2"/>
</dbReference>
<dbReference type="RefSeq" id="WP_185273386.1">
    <property type="nucleotide sequence ID" value="NZ_CP055156.1"/>
</dbReference>
<dbReference type="InterPro" id="IPR001650">
    <property type="entry name" value="Helicase_C-like"/>
</dbReference>
<dbReference type="KEGG" id="aswu:HUW51_07660"/>
<dbReference type="PANTHER" id="PTHR10799">
    <property type="entry name" value="SNF2/RAD54 HELICASE FAMILY"/>
    <property type="match status" value="1"/>
</dbReference>
<protein>
    <submittedName>
        <fullName evidence="4">DEAD/DEAH box helicase family protein</fullName>
    </submittedName>
</protein>
<keyword evidence="4" id="KW-0547">Nucleotide-binding</keyword>
<dbReference type="Proteomes" id="UP000515237">
    <property type="component" value="Chromosome"/>
</dbReference>
<keyword evidence="1" id="KW-0378">Hydrolase</keyword>
<gene>
    <name evidence="4" type="ORF">HUW51_07660</name>
</gene>
<dbReference type="InterPro" id="IPR027417">
    <property type="entry name" value="P-loop_NTPase"/>
</dbReference>
<dbReference type="Gene3D" id="3.40.50.10810">
    <property type="entry name" value="Tandem AAA-ATPase domain"/>
    <property type="match status" value="1"/>
</dbReference>
<keyword evidence="5" id="KW-1185">Reference proteome</keyword>
<dbReference type="GO" id="GO:0016787">
    <property type="term" value="F:hydrolase activity"/>
    <property type="evidence" value="ECO:0007669"/>
    <property type="project" value="UniProtKB-KW"/>
</dbReference>
<feature type="domain" description="Helicase ATP-binding" evidence="2">
    <location>
        <begin position="540"/>
        <end position="699"/>
    </location>
</feature>
<evidence type="ECO:0000256" key="1">
    <source>
        <dbReference type="ARBA" id="ARBA00022801"/>
    </source>
</evidence>
<dbReference type="PROSITE" id="PS51192">
    <property type="entry name" value="HELICASE_ATP_BIND_1"/>
    <property type="match status" value="1"/>
</dbReference>
<dbReference type="SMART" id="SM00487">
    <property type="entry name" value="DEXDc"/>
    <property type="match status" value="1"/>
</dbReference>
<keyword evidence="4" id="KW-0067">ATP-binding</keyword>
<evidence type="ECO:0000259" key="3">
    <source>
        <dbReference type="PROSITE" id="PS51194"/>
    </source>
</evidence>
<accession>A0A7G7G624</accession>
<sequence length="986" mass="113875">MKVYTTQPFQIVYSLFEHEYLGYLFESFVVQVNSKGQLTLQHQNVATKNADEFAARLDATDFKLIGLTDQIQQDAILKKFSTKKLSVADFFLKTYDPEKGDKATQEAIDAYVQHRMAKILELLGGKQVFIMGKDGEPTWKRISVAPQKASILFHFRRNEDNTHYFPTIKYQNEKLEFQNRNATLICNEPAWLLLDDVLYSFQKEVDGKKLQPFLSKKFIVIPRKVEETYYQKFVAPLVESFDVYAKGFDIKSEKYNPNPFLTFTELTDVDTTPQLFGTPTNRLGTKFNGTTTSSAPNRSNKILFNLSFQYGSHTINNNQEAKRISVNVEKTQDSYIFHRLIRDIDHEKEFIRELSKRELEVKNGKAVLEKANAFSWLNSHVQELEQMGFTIKQANTAAKNYFIGEVSVSVGIRENADWFDIYGVVKFGEFEVPFIKLKNHILTKNNEYQLPNGQIAIIPEEWFTQYIELFAFSEGEGELKLRKHHLTLVNELQNGNLAVVTMTRKLEKLREFETIEDKPLPAGFKGELRPYQKAGYNWLHFIRDYKFGGCLADDMGLGKTIQTLAMLQYQKEAGAQSASLLVMPTSLIYNWLYEAQKFTPGLRVLNYTGTYREKTASLFKHYDVILTSYGIVRLDIELLKNYYFDFIILDESQAIKNPSSNTSLAVRNLKSKHRLILTGTPVENSTMDLWSQMSFINPGLLGNQNFFKNEFLRPIEKEKNEEKTKKLHALIKPFILRRHKSQVATELPEKIEHTTYCKMTEEQEHAYEETKSFYRNKILKNIEETGSVNTQFMLLQGLMKLRQIANHPRMADANYEGDSGKMKEVIRMTRSVVAEGHKVLIFSQFVKHLDIVRAALNDKQIPYTYLDGNTKDRHKQVERFQTDENIKVFLISLKAGGVGLNLTAADYVFILDPWWNPAIEAQAVDRAHRIGQQNKVFTYKFITKNTVEEKILALQNKKIQLVTDLISTDETIIKSLTKDDIENLLA</sequence>
<dbReference type="InterPro" id="IPR049730">
    <property type="entry name" value="SNF2/RAD54-like_C"/>
</dbReference>
<proteinExistence type="predicted"/>
<dbReference type="PROSITE" id="PS51194">
    <property type="entry name" value="HELICASE_CTER"/>
    <property type="match status" value="1"/>
</dbReference>
<reference evidence="4 5" key="1">
    <citation type="journal article" date="2018" name="Int. J. Syst. Evol. Microbiol.">
        <title>Adhaeribacter swui sp. nov., isolated from wet mud.</title>
        <authorList>
            <person name="Kim D.U."/>
            <person name="Kim K.W."/>
            <person name="Kang M.S."/>
            <person name="Kim J.Y."/>
            <person name="Jang J.H."/>
            <person name="Kim M.K."/>
        </authorList>
    </citation>
    <scope>NUCLEOTIDE SEQUENCE [LARGE SCALE GENOMIC DNA]</scope>
    <source>
        <strain evidence="4 5">KCTC 52873</strain>
    </source>
</reference>
<name>A0A7G7G624_9BACT</name>
<dbReference type="InterPro" id="IPR014001">
    <property type="entry name" value="Helicase_ATP-bd"/>
</dbReference>